<dbReference type="InterPro" id="IPR011990">
    <property type="entry name" value="TPR-like_helical_dom_sf"/>
</dbReference>
<dbReference type="Pfam" id="PF13041">
    <property type="entry name" value="PPR_2"/>
    <property type="match status" value="2"/>
</dbReference>
<dbReference type="GO" id="GO:0006396">
    <property type="term" value="P:RNA processing"/>
    <property type="evidence" value="ECO:0007669"/>
    <property type="project" value="TreeGrafter"/>
</dbReference>
<feature type="repeat" description="PPR" evidence="3">
    <location>
        <begin position="456"/>
        <end position="490"/>
    </location>
</feature>
<comment type="similarity">
    <text evidence="1">Belongs to the PPR family. P subfamily.</text>
</comment>
<protein>
    <submittedName>
        <fullName evidence="4">Pentatricopeptide repeat-containing protein</fullName>
    </submittedName>
</protein>
<dbReference type="PROSITE" id="PS51375">
    <property type="entry name" value="PPR"/>
    <property type="match status" value="7"/>
</dbReference>
<dbReference type="EMBL" id="PKMF04000936">
    <property type="protein sequence ID" value="KAK7816518.1"/>
    <property type="molecule type" value="Genomic_DNA"/>
</dbReference>
<proteinExistence type="inferred from homology"/>
<organism evidence="4 5">
    <name type="scientific">Quercus suber</name>
    <name type="common">Cork oak</name>
    <dbReference type="NCBI Taxonomy" id="58331"/>
    <lineage>
        <taxon>Eukaryota</taxon>
        <taxon>Viridiplantae</taxon>
        <taxon>Streptophyta</taxon>
        <taxon>Embryophyta</taxon>
        <taxon>Tracheophyta</taxon>
        <taxon>Spermatophyta</taxon>
        <taxon>Magnoliopsida</taxon>
        <taxon>eudicotyledons</taxon>
        <taxon>Gunneridae</taxon>
        <taxon>Pentapetalae</taxon>
        <taxon>rosids</taxon>
        <taxon>fabids</taxon>
        <taxon>Fagales</taxon>
        <taxon>Fagaceae</taxon>
        <taxon>Quercus</taxon>
    </lineage>
</organism>
<dbReference type="Gene3D" id="1.25.40.10">
    <property type="entry name" value="Tetratricopeptide repeat domain"/>
    <property type="match status" value="4"/>
</dbReference>
<evidence type="ECO:0000256" key="2">
    <source>
        <dbReference type="ARBA" id="ARBA00022737"/>
    </source>
</evidence>
<dbReference type="Proteomes" id="UP000237347">
    <property type="component" value="Unassembled WGS sequence"/>
</dbReference>
<dbReference type="SUPFAM" id="SSF81901">
    <property type="entry name" value="HCP-like"/>
    <property type="match status" value="1"/>
</dbReference>
<evidence type="ECO:0000256" key="3">
    <source>
        <dbReference type="PROSITE-ProRule" id="PRU00708"/>
    </source>
</evidence>
<dbReference type="InterPro" id="IPR002885">
    <property type="entry name" value="PPR_rpt"/>
</dbReference>
<reference evidence="4 5" key="1">
    <citation type="journal article" date="2018" name="Sci. Data">
        <title>The draft genome sequence of cork oak.</title>
        <authorList>
            <person name="Ramos A.M."/>
            <person name="Usie A."/>
            <person name="Barbosa P."/>
            <person name="Barros P.M."/>
            <person name="Capote T."/>
            <person name="Chaves I."/>
            <person name="Simoes F."/>
            <person name="Abreu I."/>
            <person name="Carrasquinho I."/>
            <person name="Faro C."/>
            <person name="Guimaraes J.B."/>
            <person name="Mendonca D."/>
            <person name="Nobrega F."/>
            <person name="Rodrigues L."/>
            <person name="Saibo N.J.M."/>
            <person name="Varela M.C."/>
            <person name="Egas C."/>
            <person name="Matos J."/>
            <person name="Miguel C.M."/>
            <person name="Oliveira M.M."/>
            <person name="Ricardo C.P."/>
            <person name="Goncalves S."/>
        </authorList>
    </citation>
    <scope>NUCLEOTIDE SEQUENCE [LARGE SCALE GENOMIC DNA]</scope>
    <source>
        <strain evidence="5">cv. HL8</strain>
    </source>
</reference>
<dbReference type="GO" id="GO:0003729">
    <property type="term" value="F:mRNA binding"/>
    <property type="evidence" value="ECO:0007669"/>
    <property type="project" value="TreeGrafter"/>
</dbReference>
<evidence type="ECO:0000256" key="1">
    <source>
        <dbReference type="ARBA" id="ARBA00007626"/>
    </source>
</evidence>
<name>A0AAW0IPY0_QUESU</name>
<evidence type="ECO:0000313" key="4">
    <source>
        <dbReference type="EMBL" id="KAK7816518.1"/>
    </source>
</evidence>
<dbReference type="PANTHER" id="PTHR47934:SF8">
    <property type="entry name" value="PENTACOTRIPEPTIDE-REPEAT REGION OF PRORP DOMAIN-CONTAINING PROTEIN"/>
    <property type="match status" value="1"/>
</dbReference>
<dbReference type="Pfam" id="PF01535">
    <property type="entry name" value="PPR"/>
    <property type="match status" value="4"/>
</dbReference>
<feature type="repeat" description="PPR" evidence="3">
    <location>
        <begin position="386"/>
        <end position="420"/>
    </location>
</feature>
<dbReference type="PANTHER" id="PTHR47934">
    <property type="entry name" value="PENTATRICOPEPTIDE REPEAT-CONTAINING PROTEIN PET309, MITOCHONDRIAL"/>
    <property type="match status" value="1"/>
</dbReference>
<feature type="repeat" description="PPR" evidence="3">
    <location>
        <begin position="144"/>
        <end position="178"/>
    </location>
</feature>
<dbReference type="FunFam" id="1.25.40.10:FF:003124">
    <property type="entry name" value="Pentatricopeptide repeat-containing protein At4g21170"/>
    <property type="match status" value="1"/>
</dbReference>
<comment type="caution">
    <text evidence="4">The sequence shown here is derived from an EMBL/GenBank/DDBJ whole genome shotgun (WGS) entry which is preliminary data.</text>
</comment>
<feature type="repeat" description="PPR" evidence="3">
    <location>
        <begin position="351"/>
        <end position="385"/>
    </location>
</feature>
<sequence>MLLHRSHPLLLLKPFSTSTTALTWRTQIKQNQLASQISSILLQRHNWVPLLQDLNLSRLTPSLFLQILHRTQSNPQISLSFFNWAKSNVGFQPDLNSHCQLIQLSLSSGLVQPVKTLLDSLIQSHPASVLVQCLIRVCRGRDSQSKVLSFVLEWYSQKGLFVEGLEVFREMKVHGFTPSVCACNALLDALLRKNEIKLAWCCYGAIIRCGVLLDRSMWSLVAQIFCKNGKFETIFRLLDLGIYNSVIYNLFIDCYGKSGDFGAAFATLNQMCERKIDPGFSTYSSILDGACKYENAEVIEKIMSIMVEKELLPKTPLSEYDLIVQKFSDLGKTFAAEMFYKRACAEKIGLQDATYGCMLRALSKEERVKEAISVYRLVSERGITVNDKSYQAFLNVLCMEDQLEEGCELLRDVIRKGCSTCSMELSKFVASQCSKGRWKEAEELVDVIFDKGLLLDSPCFCLLVRRYCSSRRIDSAIALHFKMERLNVSLDIATYNVLLNRLFGARRIEEAVRVFDHMRGKNLVSSESFTIVLRGLCRVKELRKAMKFHDEMLNMGFKPAQATYKRLISGFK</sequence>
<dbReference type="GO" id="GO:0005739">
    <property type="term" value="C:mitochondrion"/>
    <property type="evidence" value="ECO:0007669"/>
    <property type="project" value="TreeGrafter"/>
</dbReference>
<dbReference type="NCBIfam" id="TIGR00756">
    <property type="entry name" value="PPR"/>
    <property type="match status" value="5"/>
</dbReference>
<accession>A0AAW0IPY0</accession>
<keyword evidence="5" id="KW-1185">Reference proteome</keyword>
<keyword evidence="2" id="KW-0677">Repeat</keyword>
<feature type="repeat" description="PPR" evidence="3">
    <location>
        <begin position="244"/>
        <end position="278"/>
    </location>
</feature>
<dbReference type="InterPro" id="IPR051114">
    <property type="entry name" value="Mito_RNA_Proc_CCM1"/>
</dbReference>
<dbReference type="AlphaFoldDB" id="A0AAW0IPY0"/>
<evidence type="ECO:0000313" key="5">
    <source>
        <dbReference type="Proteomes" id="UP000237347"/>
    </source>
</evidence>
<dbReference type="GO" id="GO:0007005">
    <property type="term" value="P:mitochondrion organization"/>
    <property type="evidence" value="ECO:0007669"/>
    <property type="project" value="TreeGrafter"/>
</dbReference>
<gene>
    <name evidence="4" type="ORF">CFP56_043977</name>
</gene>
<feature type="repeat" description="PPR" evidence="3">
    <location>
        <begin position="525"/>
        <end position="559"/>
    </location>
</feature>
<feature type="repeat" description="PPR" evidence="3">
    <location>
        <begin position="491"/>
        <end position="521"/>
    </location>
</feature>